<organism evidence="1 2">
    <name type="scientific">Trypanosoma vivax (strain Y486)</name>
    <dbReference type="NCBI Taxonomy" id="1055687"/>
    <lineage>
        <taxon>Eukaryota</taxon>
        <taxon>Discoba</taxon>
        <taxon>Euglenozoa</taxon>
        <taxon>Kinetoplastea</taxon>
        <taxon>Metakinetoplastina</taxon>
        <taxon>Trypanosomatida</taxon>
        <taxon>Trypanosomatidae</taxon>
        <taxon>Trypanosoma</taxon>
        <taxon>Duttonella</taxon>
    </lineage>
</organism>
<name>F9WSJ0_TRYVY</name>
<sequence length="693" mass="77133">MARCGAKRARRWVEKCAAPCGAIARRSTRAETEAVQQSHVAVTRPDDAHVDDSARALMREHDVLCSRIALVERKIQQLKRFDVERGGPRSRSLYKPIRLQINCISYVLSGSISPTTTELTFVKVILFQQDLRALGMCAALRKLSIVGCSCSSGLAPLFALKSLEELSLARTRPVANVDGIHELPRLRVLDLSETAADTACMGALGRCKSLVSLFLRSCMCEADCSDLVKIRTLEELDMSDSRLKVDVCAFLCLPHLRVLHGPKECSCAHSVPAEVSCTKLRTFSIHHCYSLPTVELSKMVKLEEFSFSYCVLKTRDVADLAGLQHLRILSIWGAAVDDSALLALGKCAFLEKLSLYSTGNLTDVSPLANVLTLEELDLSFCMDVKTGAGNLGRLPRLRALSLKHTRVTDSCVVGLGTSRSLVKLDLSSCRNITDITPVLGIATLEELNVPYCGEASSKRYDFSRLQNLRGLSLAKAGHFEHEEHVSVFPSGLTKLNLYCDDTSNITLSFIKRMQTLVKLKIYSGEMYINFDELPELPHLRTLSFWSCQFPHGVKPLSKYTTLVKLTLEWCKNSTDLLPLADMKSLEELHVNCFKLLPGGVIGIPPLLRHLEVSYCNATSESFKIPEYNVIECLDISSCSDLTDLSFIRKMKRLEKLLLDNDRNIEYCFEALSELPFLRYISTRGVISSRVYST</sequence>
<keyword evidence="2" id="KW-1185">Reference proteome</keyword>
<evidence type="ECO:0008006" key="3">
    <source>
        <dbReference type="Google" id="ProtNLM"/>
    </source>
</evidence>
<evidence type="ECO:0000313" key="1">
    <source>
        <dbReference type="EMBL" id="CCD20529.1"/>
    </source>
</evidence>
<dbReference type="InterPro" id="IPR051341">
    <property type="entry name" value="Zyg-11_UBL_adapter"/>
</dbReference>
<dbReference type="PANTHER" id="PTHR12904">
    <property type="match status" value="1"/>
</dbReference>
<dbReference type="InterPro" id="IPR032675">
    <property type="entry name" value="LRR_dom_sf"/>
</dbReference>
<dbReference type="VEuPathDB" id="TriTrypDB:TvY486_0033730"/>
<dbReference type="SUPFAM" id="SSF52047">
    <property type="entry name" value="RNI-like"/>
    <property type="match status" value="1"/>
</dbReference>
<dbReference type="Proteomes" id="UP000009027">
    <property type="component" value="Unassembled WGS sequence"/>
</dbReference>
<dbReference type="EMBL" id="CAEX01005806">
    <property type="protein sequence ID" value="CCD20529.1"/>
    <property type="molecule type" value="Genomic_DNA"/>
</dbReference>
<dbReference type="AlphaFoldDB" id="F9WSJ0"/>
<proteinExistence type="predicted"/>
<dbReference type="InterPro" id="IPR006553">
    <property type="entry name" value="Leu-rich_rpt_Cys-con_subtyp"/>
</dbReference>
<evidence type="ECO:0000313" key="2">
    <source>
        <dbReference type="Proteomes" id="UP000009027"/>
    </source>
</evidence>
<reference evidence="1 2" key="1">
    <citation type="journal article" date="2012" name="Proc. Natl. Acad. Sci. U.S.A.">
        <title>Antigenic diversity is generated by distinct evolutionary mechanisms in African trypanosome species.</title>
        <authorList>
            <person name="Jackson A.P."/>
            <person name="Berry A."/>
            <person name="Aslett M."/>
            <person name="Allison H.C."/>
            <person name="Burton P."/>
            <person name="Vavrova-Anderson J."/>
            <person name="Brown R."/>
            <person name="Browne H."/>
            <person name="Corton N."/>
            <person name="Hauser H."/>
            <person name="Gamble J."/>
            <person name="Gilderthorp R."/>
            <person name="Marcello L."/>
            <person name="McQuillan J."/>
            <person name="Otto T.D."/>
            <person name="Quail M.A."/>
            <person name="Sanders M.J."/>
            <person name="van Tonder A."/>
            <person name="Ginger M.L."/>
            <person name="Field M.C."/>
            <person name="Barry J.D."/>
            <person name="Hertz-Fowler C."/>
            <person name="Berriman M."/>
        </authorList>
    </citation>
    <scope>NUCLEOTIDE SEQUENCE</scope>
    <source>
        <strain evidence="1 2">Y486</strain>
    </source>
</reference>
<protein>
    <recommendedName>
        <fullName evidence="3">Leucine-rich repeat protein (LRRP)</fullName>
    </recommendedName>
</protein>
<dbReference type="SMART" id="SM00367">
    <property type="entry name" value="LRR_CC"/>
    <property type="match status" value="5"/>
</dbReference>
<dbReference type="Gene3D" id="3.80.10.10">
    <property type="entry name" value="Ribonuclease Inhibitor"/>
    <property type="match status" value="5"/>
</dbReference>
<dbReference type="SUPFAM" id="SSF52058">
    <property type="entry name" value="L domain-like"/>
    <property type="match status" value="1"/>
</dbReference>
<accession>F9WSJ0</accession>
<dbReference type="PANTHER" id="PTHR12904:SF23">
    <property type="entry name" value="PROTEIN ZER-1 HOMOLOG"/>
    <property type="match status" value="1"/>
</dbReference>
<gene>
    <name evidence="1" type="ORF">TvY486_0033730</name>
</gene>